<dbReference type="InterPro" id="IPR003497">
    <property type="entry name" value="BRO_N_domain"/>
</dbReference>
<feature type="domain" description="Bro-N" evidence="2">
    <location>
        <begin position="536"/>
        <end position="649"/>
    </location>
</feature>
<protein>
    <submittedName>
        <fullName evidence="3">AntA/AntB antirepressor family protein</fullName>
    </submittedName>
</protein>
<organism evidence="3 4">
    <name type="scientific">Roseomonas alba</name>
    <dbReference type="NCBI Taxonomy" id="2846776"/>
    <lineage>
        <taxon>Bacteria</taxon>
        <taxon>Pseudomonadati</taxon>
        <taxon>Pseudomonadota</taxon>
        <taxon>Alphaproteobacteria</taxon>
        <taxon>Acetobacterales</taxon>
        <taxon>Roseomonadaceae</taxon>
        <taxon>Roseomonas</taxon>
    </lineage>
</organism>
<dbReference type="SMART" id="SM01040">
    <property type="entry name" value="Bro-N"/>
    <property type="match status" value="1"/>
</dbReference>
<dbReference type="EMBL" id="JAHYBZ010000001">
    <property type="protein sequence ID" value="MBW6397044.1"/>
    <property type="molecule type" value="Genomic_DNA"/>
</dbReference>
<dbReference type="Pfam" id="PF08346">
    <property type="entry name" value="AntA"/>
    <property type="match status" value="1"/>
</dbReference>
<evidence type="ECO:0000313" key="4">
    <source>
        <dbReference type="Proteomes" id="UP001196565"/>
    </source>
</evidence>
<dbReference type="InterPro" id="IPR013557">
    <property type="entry name" value="AntA/B_antirep"/>
</dbReference>
<dbReference type="PANTHER" id="PTHR36180:SF2">
    <property type="entry name" value="BRO FAMILY PROTEIN"/>
    <property type="match status" value="1"/>
</dbReference>
<name>A0ABS7A429_9PROT</name>
<gene>
    <name evidence="3" type="ORF">KPL78_04250</name>
</gene>
<proteinExistence type="predicted"/>
<comment type="caution">
    <text evidence="3">The sequence shown here is derived from an EMBL/GenBank/DDBJ whole genome shotgun (WGS) entry which is preliminary data.</text>
</comment>
<accession>A0ABS7A429</accession>
<dbReference type="Pfam" id="PF10547">
    <property type="entry name" value="P22_AR_N"/>
    <property type="match status" value="1"/>
</dbReference>
<sequence>MLWNLPEHARARDLVPADVAAKGPNAVQGCIRQRRYELRALMNGRDVEVPLLTSREHRLNPAPGAGFALIPYDPSTAPKEGSMDDNENAIARLLPVQPHRIGEGPVETIAATKLHAFLGAGRDCPTWIKGRIAKYSFTEGVDFVKESRSPKTGSEWGGQNALEWHLTLDMAKELAMVQNNEKGRDARRYFIDCERRLKAAAEGDLSALPPAKGKDPGRQVAAIVEKKIAPMMKLLEATSRGLAAIEASMPGLHRSAETEVTLTHKPAIWFAEREGITKRGKGATLLIGNQLSSFARRHPMQGAEASSDPIPHDPSTAPKEGTMSKPENALAEISFHGATLVARRGDTPETTMVAMKPIVEGMGLDWSAQLKKLKENPVLAKGMAVIAIPSAGGDQDGVALQLTRLNFWLATVSTKRIADLATREAIIVYQEECADTLFAHFFGQATGEPQRRVTEADLGRQTAAIIDVKIAPMMKLLEATSRGLAAIEAARGLAWAEGLAAGLVPLVTGAVPPSVEPSSEIRAKEPPIAEVVHPVAVAAPAAMPFVFEGAEVRVVSRGGDAWFILADICRVLGLSNPSMAAKGLHEDEKGTLSQTEGANFKGLGGGGAMPTVINEAGMYRLVMRSDKPAAERFQRWVAGEVLPSVRKNGGYIAGQEKVATGEMTREELMARAVLAAEGAIRDAEEARRMAVARVDQLHAGFARGACRGGST</sequence>
<evidence type="ECO:0000313" key="3">
    <source>
        <dbReference type="EMBL" id="MBW6397044.1"/>
    </source>
</evidence>
<dbReference type="PANTHER" id="PTHR36180">
    <property type="entry name" value="DNA-BINDING PROTEIN-RELATED-RELATED"/>
    <property type="match status" value="1"/>
</dbReference>
<dbReference type="InterPro" id="IPR018875">
    <property type="entry name" value="Antirepressor_Ant_N"/>
</dbReference>
<keyword evidence="4" id="KW-1185">Reference proteome</keyword>
<reference evidence="3 4" key="1">
    <citation type="submission" date="2021-07" db="EMBL/GenBank/DDBJ databases">
        <authorList>
            <person name="So Y."/>
        </authorList>
    </citation>
    <scope>NUCLEOTIDE SEQUENCE [LARGE SCALE GENOMIC DNA]</scope>
    <source>
        <strain evidence="3 4">HJA6</strain>
    </source>
</reference>
<evidence type="ECO:0000259" key="2">
    <source>
        <dbReference type="PROSITE" id="PS51750"/>
    </source>
</evidence>
<dbReference type="Pfam" id="PF02498">
    <property type="entry name" value="Bro-N"/>
    <property type="match status" value="1"/>
</dbReference>
<dbReference type="PROSITE" id="PS51750">
    <property type="entry name" value="BRO_N"/>
    <property type="match status" value="1"/>
</dbReference>
<evidence type="ECO:0000256" key="1">
    <source>
        <dbReference type="SAM" id="MobiDB-lite"/>
    </source>
</evidence>
<dbReference type="Proteomes" id="UP001196565">
    <property type="component" value="Unassembled WGS sequence"/>
</dbReference>
<feature type="region of interest" description="Disordered" evidence="1">
    <location>
        <begin position="299"/>
        <end position="324"/>
    </location>
</feature>
<dbReference type="RefSeq" id="WP_219761627.1">
    <property type="nucleotide sequence ID" value="NZ_JAHYBZ010000001.1"/>
</dbReference>
<dbReference type="PRINTS" id="PR01994">
    <property type="entry name" value="ANTIREPRESSR"/>
</dbReference>